<evidence type="ECO:0000313" key="1">
    <source>
        <dbReference type="EMBL" id="JAS75203.1"/>
    </source>
</evidence>
<proteinExistence type="predicted"/>
<dbReference type="AlphaFoldDB" id="A0A1B6HKJ5"/>
<gene>
    <name evidence="1" type="ORF">g.4789</name>
</gene>
<feature type="non-terminal residue" evidence="1">
    <location>
        <position position="169"/>
    </location>
</feature>
<feature type="non-terminal residue" evidence="1">
    <location>
        <position position="1"/>
    </location>
</feature>
<evidence type="ECO:0008006" key="2">
    <source>
        <dbReference type="Google" id="ProtNLM"/>
    </source>
</evidence>
<reference evidence="1" key="1">
    <citation type="submission" date="2015-11" db="EMBL/GenBank/DDBJ databases">
        <title>De novo transcriptome assembly of four potential Pierce s Disease insect vectors from Arizona vineyards.</title>
        <authorList>
            <person name="Tassone E.E."/>
        </authorList>
    </citation>
    <scope>NUCLEOTIDE SEQUENCE</scope>
</reference>
<dbReference type="EMBL" id="GECU01032503">
    <property type="protein sequence ID" value="JAS75203.1"/>
    <property type="molecule type" value="Transcribed_RNA"/>
</dbReference>
<accession>A0A1B6HKJ5</accession>
<dbReference type="SUPFAM" id="SSF56219">
    <property type="entry name" value="DNase I-like"/>
    <property type="match status" value="1"/>
</dbReference>
<dbReference type="InterPro" id="IPR036691">
    <property type="entry name" value="Endo/exonu/phosph_ase_sf"/>
</dbReference>
<organism evidence="1">
    <name type="scientific">Homalodisca liturata</name>
    <dbReference type="NCBI Taxonomy" id="320908"/>
    <lineage>
        <taxon>Eukaryota</taxon>
        <taxon>Metazoa</taxon>
        <taxon>Ecdysozoa</taxon>
        <taxon>Arthropoda</taxon>
        <taxon>Hexapoda</taxon>
        <taxon>Insecta</taxon>
        <taxon>Pterygota</taxon>
        <taxon>Neoptera</taxon>
        <taxon>Paraneoptera</taxon>
        <taxon>Hemiptera</taxon>
        <taxon>Auchenorrhyncha</taxon>
        <taxon>Membracoidea</taxon>
        <taxon>Cicadellidae</taxon>
        <taxon>Cicadellinae</taxon>
        <taxon>Proconiini</taxon>
        <taxon>Homalodisca</taxon>
    </lineage>
</organism>
<protein>
    <recommendedName>
        <fullName evidence="2">Endonuclease/exonuclease/phosphatase domain-containing protein</fullName>
    </recommendedName>
</protein>
<dbReference type="Gene3D" id="3.60.10.10">
    <property type="entry name" value="Endonuclease/exonuclease/phosphatase"/>
    <property type="match status" value="1"/>
</dbReference>
<sequence>GVYRPPGGNTRSGLNFLSHILDHSQAHNKLFLLLGDINIDSLQENNPDNLMLQDELTTHNIRRLPLPATRVTAETRSSIDCVCTNIPEAEVTVTILQTGLSDHTAQLSSLNLNQETNSTSKLKRQMGKKNLENLKSIFYNKNWNAVETAEDTETAYNIFHDTLCTALDI</sequence>
<name>A0A1B6HKJ5_9HEMI</name>